<sequence length="150" mass="17728">MKLKTLFLNLITHALYRLLRYLSRAKSILIEISKHNKKRLFMMMFYSTKSSINQHNIFFGSSNVVPDPEPFPLSLHGHEDEEDNHESQYLEWLEGRVDENININGVEEVDIGTDDINHLADMFIARCHEKFLLEKVESYRRFQDMLARSL</sequence>
<reference evidence="1" key="1">
    <citation type="journal article" date="2014" name="Nat. Commun.">
        <title>The emerging biofuel crop Camelina sativa retains a highly undifferentiated hexaploid genome structure.</title>
        <authorList>
            <person name="Kagale S."/>
            <person name="Koh C."/>
            <person name="Nixon J."/>
            <person name="Bollina V."/>
            <person name="Clarke W.E."/>
            <person name="Tuteja R."/>
            <person name="Spillane C."/>
            <person name="Robinson S.J."/>
            <person name="Links M.G."/>
            <person name="Clarke C."/>
            <person name="Higgins E.E."/>
            <person name="Huebert T."/>
            <person name="Sharpe A.G."/>
            <person name="Parkin I.A."/>
        </authorList>
    </citation>
    <scope>NUCLEOTIDE SEQUENCE [LARGE SCALE GENOMIC DNA]</scope>
    <source>
        <strain evidence="1">cv. DH55</strain>
    </source>
</reference>
<proteinExistence type="predicted"/>
<protein>
    <submittedName>
        <fullName evidence="2">Uncharacterized protein LOC104782715</fullName>
    </submittedName>
</protein>
<dbReference type="PANTHER" id="PTHR33450:SF24">
    <property type="entry name" value="COTTON FIBER PROTEIN"/>
    <property type="match status" value="1"/>
</dbReference>
<evidence type="ECO:0000313" key="1">
    <source>
        <dbReference type="Proteomes" id="UP000694864"/>
    </source>
</evidence>
<dbReference type="PANTHER" id="PTHR33450">
    <property type="entry name" value="EMB|CAB67623.1-RELATED"/>
    <property type="match status" value="1"/>
</dbReference>
<accession>A0ABM0YUE6</accession>
<dbReference type="GeneID" id="104782715"/>
<name>A0ABM0YUE6_CAMSA</name>
<dbReference type="InterPro" id="IPR008480">
    <property type="entry name" value="DUF761_pln"/>
</dbReference>
<dbReference type="Proteomes" id="UP000694864">
    <property type="component" value="Chromosome 4"/>
</dbReference>
<dbReference type="RefSeq" id="XP_010506024.1">
    <property type="nucleotide sequence ID" value="XM_010507722.2"/>
</dbReference>
<organism evidence="1 2">
    <name type="scientific">Camelina sativa</name>
    <name type="common">False flax</name>
    <name type="synonym">Myagrum sativum</name>
    <dbReference type="NCBI Taxonomy" id="90675"/>
    <lineage>
        <taxon>Eukaryota</taxon>
        <taxon>Viridiplantae</taxon>
        <taxon>Streptophyta</taxon>
        <taxon>Embryophyta</taxon>
        <taxon>Tracheophyta</taxon>
        <taxon>Spermatophyta</taxon>
        <taxon>Magnoliopsida</taxon>
        <taxon>eudicotyledons</taxon>
        <taxon>Gunneridae</taxon>
        <taxon>Pentapetalae</taxon>
        <taxon>rosids</taxon>
        <taxon>malvids</taxon>
        <taxon>Brassicales</taxon>
        <taxon>Brassicaceae</taxon>
        <taxon>Camelineae</taxon>
        <taxon>Camelina</taxon>
    </lineage>
</organism>
<evidence type="ECO:0000313" key="2">
    <source>
        <dbReference type="RefSeq" id="XP_010506024.1"/>
    </source>
</evidence>
<keyword evidence="1" id="KW-1185">Reference proteome</keyword>
<reference evidence="2" key="2">
    <citation type="submission" date="2025-08" db="UniProtKB">
        <authorList>
            <consortium name="RefSeq"/>
        </authorList>
    </citation>
    <scope>IDENTIFICATION</scope>
    <source>
        <tissue evidence="2">Leaf</tissue>
    </source>
</reference>
<gene>
    <name evidence="2" type="primary">LOC104782715</name>
</gene>
<dbReference type="Pfam" id="PF05553">
    <property type="entry name" value="DUF761"/>
    <property type="match status" value="1"/>
</dbReference>